<dbReference type="Proteomes" id="UP000187406">
    <property type="component" value="Unassembled WGS sequence"/>
</dbReference>
<dbReference type="OrthoDB" id="2014201at2759"/>
<evidence type="ECO:0000256" key="7">
    <source>
        <dbReference type="ARBA" id="ARBA00022989"/>
    </source>
</evidence>
<evidence type="ECO:0000256" key="1">
    <source>
        <dbReference type="ARBA" id="ARBA00004323"/>
    </source>
</evidence>
<comment type="similarity">
    <text evidence="11">Belongs to the glycosyltransferase 8 family. Glycogenin subfamily.</text>
</comment>
<keyword evidence="3" id="KW-0808">Transferase</keyword>
<evidence type="ECO:0000256" key="6">
    <source>
        <dbReference type="ARBA" id="ARBA00022968"/>
    </source>
</evidence>
<dbReference type="SUPFAM" id="SSF53448">
    <property type="entry name" value="Nucleotide-diphospho-sugar transferases"/>
    <property type="match status" value="1"/>
</dbReference>
<name>A0A1Q3B583_CEPFO</name>
<evidence type="ECO:0000256" key="11">
    <source>
        <dbReference type="ARBA" id="ARBA00038162"/>
    </source>
</evidence>
<dbReference type="InterPro" id="IPR050587">
    <property type="entry name" value="GNT1/Glycosyltrans_8"/>
</dbReference>
<keyword evidence="5" id="KW-0479">Metal-binding</keyword>
<evidence type="ECO:0000256" key="12">
    <source>
        <dbReference type="RuleBase" id="RU362027"/>
    </source>
</evidence>
<sequence length="515" mass="60879">MILVFSFKPKPFHSNDPSMLQNNPPSATSLTWYDLLANEIKGKRVKVGLVNMDDREMRDRHEGLMEIMPVYFEHVSKDRKWEDFFPEWIDEYHKWGQPECPEIPMPSMDDYKGLDVVVARVPCEMWTSKEGVRDVFRLQVNLVVANLVVNSMWVNPDVDRTVYVVFVGSCGPMWEIFRCDDIMKRIGDYWVYKPDLRRLKHKMLMPVGSCQIAPPFAETGKEVWRYRPRKREAYVTILHSSEAYVCGAIALAQSIIQQNSTRDLVLLHDVTISNKSLQGLRAAGWHTRHIFRIRNPFAQKGSYNEWNYSKLRVWQLTDYDKIIFIDADLLVLENIDRFFVYPQLSAVANDKVLFNSGVMLIEPSMCVFEDLMLKTFKVSSYNGGDQGFLNQVFTWWHRWPSKMNLLKIFDNSDQHQIPDNPYAIHYLGLKPWMCYRDYDCNWDMKDRHQFASDSAHKKWWQVYDAMPKKLQKFCGLTEKMDSRIHKWRGVARRTNLPDGHWKIKITDPRQYRFVK</sequence>
<organism evidence="13 14">
    <name type="scientific">Cephalotus follicularis</name>
    <name type="common">Albany pitcher plant</name>
    <dbReference type="NCBI Taxonomy" id="3775"/>
    <lineage>
        <taxon>Eukaryota</taxon>
        <taxon>Viridiplantae</taxon>
        <taxon>Streptophyta</taxon>
        <taxon>Embryophyta</taxon>
        <taxon>Tracheophyta</taxon>
        <taxon>Spermatophyta</taxon>
        <taxon>Magnoliopsida</taxon>
        <taxon>eudicotyledons</taxon>
        <taxon>Gunneridae</taxon>
        <taxon>Pentapetalae</taxon>
        <taxon>rosids</taxon>
        <taxon>fabids</taxon>
        <taxon>Oxalidales</taxon>
        <taxon>Cephalotaceae</taxon>
        <taxon>Cephalotus</taxon>
    </lineage>
</organism>
<keyword evidence="2" id="KW-0328">Glycosyltransferase</keyword>
<protein>
    <recommendedName>
        <fullName evidence="12">Hexosyltransferase</fullName>
        <ecNumber evidence="12">2.4.1.-</ecNumber>
    </recommendedName>
</protein>
<dbReference type="EMBL" id="BDDD01000298">
    <property type="protein sequence ID" value="GAV63167.1"/>
    <property type="molecule type" value="Genomic_DNA"/>
</dbReference>
<dbReference type="GO" id="GO:0000139">
    <property type="term" value="C:Golgi membrane"/>
    <property type="evidence" value="ECO:0007669"/>
    <property type="project" value="UniProtKB-SubCell"/>
</dbReference>
<evidence type="ECO:0000256" key="10">
    <source>
        <dbReference type="ARBA" id="ARBA00023316"/>
    </source>
</evidence>
<dbReference type="InParanoid" id="A0A1Q3B583"/>
<dbReference type="FunCoup" id="A0A1Q3B583">
    <property type="interactions" value="55"/>
</dbReference>
<dbReference type="InterPro" id="IPR029044">
    <property type="entry name" value="Nucleotide-diphossugar_trans"/>
</dbReference>
<dbReference type="Gene3D" id="3.90.550.10">
    <property type="entry name" value="Spore Coat Polysaccharide Biosynthesis Protein SpsA, Chain A"/>
    <property type="match status" value="1"/>
</dbReference>
<dbReference type="GO" id="GO:0071555">
    <property type="term" value="P:cell wall organization"/>
    <property type="evidence" value="ECO:0007669"/>
    <property type="project" value="UniProtKB-KW"/>
</dbReference>
<evidence type="ECO:0000256" key="4">
    <source>
        <dbReference type="ARBA" id="ARBA00022692"/>
    </source>
</evidence>
<gene>
    <name evidence="13" type="ORF">CFOL_v3_06687</name>
</gene>
<keyword evidence="8" id="KW-0472">Membrane</keyword>
<evidence type="ECO:0000256" key="2">
    <source>
        <dbReference type="ARBA" id="ARBA00022676"/>
    </source>
</evidence>
<proteinExistence type="inferred from homology"/>
<dbReference type="GO" id="GO:0016757">
    <property type="term" value="F:glycosyltransferase activity"/>
    <property type="evidence" value="ECO:0007669"/>
    <property type="project" value="UniProtKB-KW"/>
</dbReference>
<accession>A0A1Q3B583</accession>
<keyword evidence="10" id="KW-0961">Cell wall biogenesis/degradation</keyword>
<comment type="subcellular location">
    <subcellularLocation>
        <location evidence="1">Golgi apparatus membrane</location>
        <topology evidence="1">Single-pass type II membrane protein</topology>
    </subcellularLocation>
</comment>
<dbReference type="FunFam" id="3.90.550.10:FF:000018">
    <property type="entry name" value="Hexosyltransferase"/>
    <property type="match status" value="1"/>
</dbReference>
<evidence type="ECO:0000256" key="9">
    <source>
        <dbReference type="ARBA" id="ARBA00023211"/>
    </source>
</evidence>
<keyword evidence="9" id="KW-0464">Manganese</keyword>
<dbReference type="AlphaFoldDB" id="A0A1Q3B583"/>
<keyword evidence="6" id="KW-0735">Signal-anchor</keyword>
<dbReference type="CDD" id="cd02537">
    <property type="entry name" value="GT8_Glycogenin"/>
    <property type="match status" value="1"/>
</dbReference>
<dbReference type="Pfam" id="PF01501">
    <property type="entry name" value="Glyco_transf_8"/>
    <property type="match status" value="1"/>
</dbReference>
<dbReference type="GO" id="GO:0046872">
    <property type="term" value="F:metal ion binding"/>
    <property type="evidence" value="ECO:0007669"/>
    <property type="project" value="UniProtKB-KW"/>
</dbReference>
<evidence type="ECO:0000313" key="13">
    <source>
        <dbReference type="EMBL" id="GAV63167.1"/>
    </source>
</evidence>
<dbReference type="STRING" id="3775.A0A1Q3B583"/>
<dbReference type="InterPro" id="IPR002495">
    <property type="entry name" value="Glyco_trans_8"/>
</dbReference>
<keyword evidence="14" id="KW-1185">Reference proteome</keyword>
<evidence type="ECO:0000256" key="5">
    <source>
        <dbReference type="ARBA" id="ARBA00022723"/>
    </source>
</evidence>
<evidence type="ECO:0000313" key="14">
    <source>
        <dbReference type="Proteomes" id="UP000187406"/>
    </source>
</evidence>
<keyword evidence="7" id="KW-1133">Transmembrane helix</keyword>
<dbReference type="EC" id="2.4.1.-" evidence="12"/>
<reference evidence="14" key="1">
    <citation type="submission" date="2016-04" db="EMBL/GenBank/DDBJ databases">
        <title>Cephalotus genome sequencing.</title>
        <authorList>
            <person name="Fukushima K."/>
            <person name="Hasebe M."/>
            <person name="Fang X."/>
        </authorList>
    </citation>
    <scope>NUCLEOTIDE SEQUENCE [LARGE SCALE GENOMIC DNA]</scope>
    <source>
        <strain evidence="14">cv. St1</strain>
    </source>
</reference>
<evidence type="ECO:0000256" key="3">
    <source>
        <dbReference type="ARBA" id="ARBA00022679"/>
    </source>
</evidence>
<comment type="caution">
    <text evidence="13">The sequence shown here is derived from an EMBL/GenBank/DDBJ whole genome shotgun (WGS) entry which is preliminary data.</text>
</comment>
<evidence type="ECO:0000256" key="8">
    <source>
        <dbReference type="ARBA" id="ARBA00023136"/>
    </source>
</evidence>
<keyword evidence="4" id="KW-0812">Transmembrane</keyword>
<dbReference type="PANTHER" id="PTHR11183">
    <property type="entry name" value="GLYCOGENIN SUBFAMILY MEMBER"/>
    <property type="match status" value="1"/>
</dbReference>